<evidence type="ECO:0000256" key="2">
    <source>
        <dbReference type="ARBA" id="ARBA00005001"/>
    </source>
</evidence>
<dbReference type="SUPFAM" id="SSF53448">
    <property type="entry name" value="Nucleotide-diphospho-sugar transferases"/>
    <property type="match status" value="1"/>
</dbReference>
<feature type="transmembrane region" description="Helical" evidence="12">
    <location>
        <begin position="16"/>
        <end position="38"/>
    </location>
</feature>
<accession>A0A2S3ULR1</accession>
<dbReference type="Pfam" id="PF13632">
    <property type="entry name" value="Glyco_trans_2_3"/>
    <property type="match status" value="1"/>
</dbReference>
<feature type="transmembrane region" description="Helical" evidence="12">
    <location>
        <begin position="446"/>
        <end position="467"/>
    </location>
</feature>
<comment type="pathway">
    <text evidence="2">Glycan metabolism; osmoregulated periplasmic glucan (OPG) biosynthesis.</text>
</comment>
<organism evidence="14 15">
    <name type="scientific">Roseibium marinum</name>
    <dbReference type="NCBI Taxonomy" id="281252"/>
    <lineage>
        <taxon>Bacteria</taxon>
        <taxon>Pseudomonadati</taxon>
        <taxon>Pseudomonadota</taxon>
        <taxon>Alphaproteobacteria</taxon>
        <taxon>Hyphomicrobiales</taxon>
        <taxon>Stappiaceae</taxon>
        <taxon>Roseibium</taxon>
    </lineage>
</organism>
<evidence type="ECO:0000256" key="10">
    <source>
        <dbReference type="ARBA" id="ARBA00022989"/>
    </source>
</evidence>
<dbReference type="GO" id="GO:0016758">
    <property type="term" value="F:hexosyltransferase activity"/>
    <property type="evidence" value="ECO:0007669"/>
    <property type="project" value="TreeGrafter"/>
</dbReference>
<keyword evidence="11 12" id="KW-0472">Membrane</keyword>
<evidence type="ECO:0000256" key="9">
    <source>
        <dbReference type="ARBA" id="ARBA00022692"/>
    </source>
</evidence>
<evidence type="ECO:0000256" key="7">
    <source>
        <dbReference type="ARBA" id="ARBA00022676"/>
    </source>
</evidence>
<evidence type="ECO:0000256" key="4">
    <source>
        <dbReference type="ARBA" id="ARBA00020585"/>
    </source>
</evidence>
<name>A0A2S3ULR1_9HYPH</name>
<keyword evidence="7" id="KW-0328">Glycosyltransferase</keyword>
<sequence length="599" mass="65223">MQPDGSKVRSAGRRRVAMVLAAVCLTTAASFMFATVVQSDGFDRLDVVRIALMAVAAFWLAWGGCIALFGILFPPDAATAADGRPQGRTAILMPIYNEATGPVFARLAAIMKSVGTLPEADCFDFYILSDTTKSDVALKEQCAYRQLLIRHRAGGRLFYRRREQNIGRKAGNIADFLETSGGAYEYMLVLDADSLMDGETILEMVRRMEADPRLGLLQSLPQIIGLKTLYGRLLQFATSLYGPYFARGLAAVQGEEGTFWGHNALIRTRAFAAACGMAPLQGKPPFGGHILSHDTVEAALLARDGWKVRLDPDLTGSYEEAPANMVDYAKRDRRWCQGNLQHSRILAAPRLKFWSRISILQGIFAYLASPIWFLFLLTSLTAPLVAPPPVYFDGYSPFPVFPHPETATALALLFGLVALLILPKLLLVIRTLAGGNAKAFGGPARLVFSFLIEILLTSILAPILMMFHCRSVMQVFIGADSGWPTADRDDGSLPLGAAISATWWMALTGAAGVTFSHYYVPELFYWLLPVALPLVFAPLLVWMTSSVMLGEVSRRLGLLAVPFDARPVAIAAEMHSALMESETQQKPLDMPGPIAGAAA</sequence>
<dbReference type="PANTHER" id="PTHR43867">
    <property type="entry name" value="CELLULOSE SYNTHASE CATALYTIC SUBUNIT A [UDP-FORMING]"/>
    <property type="match status" value="1"/>
</dbReference>
<comment type="caution">
    <text evidence="14">The sequence shown here is derived from an EMBL/GenBank/DDBJ whole genome shotgun (WGS) entry which is preliminary data.</text>
</comment>
<comment type="subcellular location">
    <subcellularLocation>
        <location evidence="1">Cell inner membrane</location>
        <topology evidence="1">Multi-pass membrane protein</topology>
    </subcellularLocation>
</comment>
<dbReference type="RefSeq" id="WP_103224706.1">
    <property type="nucleotide sequence ID" value="NZ_PPCN01000012.1"/>
</dbReference>
<evidence type="ECO:0000256" key="6">
    <source>
        <dbReference type="ARBA" id="ARBA00022519"/>
    </source>
</evidence>
<keyword evidence="6" id="KW-0997">Cell inner membrane</keyword>
<dbReference type="NCBIfam" id="NF003958">
    <property type="entry name" value="PRK05454.2-1"/>
    <property type="match status" value="1"/>
</dbReference>
<dbReference type="CDD" id="cd04191">
    <property type="entry name" value="Glucan_BSP_MdoH"/>
    <property type="match status" value="1"/>
</dbReference>
<evidence type="ECO:0000256" key="8">
    <source>
        <dbReference type="ARBA" id="ARBA00022679"/>
    </source>
</evidence>
<comment type="similarity">
    <text evidence="3">Belongs to the glycosyltransferase 2 family. OpgH subfamily.</text>
</comment>
<gene>
    <name evidence="14" type="ORF">CLV41_11271</name>
</gene>
<evidence type="ECO:0000256" key="11">
    <source>
        <dbReference type="ARBA" id="ARBA00023136"/>
    </source>
</evidence>
<protein>
    <recommendedName>
        <fullName evidence="4">Glucans biosynthesis glucosyltransferase H</fullName>
    </recommendedName>
</protein>
<dbReference type="OrthoDB" id="9775281at2"/>
<keyword evidence="8 14" id="KW-0808">Transferase</keyword>
<dbReference type="InterPro" id="IPR029044">
    <property type="entry name" value="Nucleotide-diphossugar_trans"/>
</dbReference>
<dbReference type="Proteomes" id="UP000236959">
    <property type="component" value="Unassembled WGS sequence"/>
</dbReference>
<evidence type="ECO:0000256" key="3">
    <source>
        <dbReference type="ARBA" id="ARBA00009337"/>
    </source>
</evidence>
<keyword evidence="15" id="KW-1185">Reference proteome</keyword>
<evidence type="ECO:0000256" key="5">
    <source>
        <dbReference type="ARBA" id="ARBA00022475"/>
    </source>
</evidence>
<dbReference type="InterPro" id="IPR050321">
    <property type="entry name" value="Glycosyltr_2/OpgH_subfam"/>
</dbReference>
<feature type="domain" description="Glycosyltransferase 2-like" evidence="13">
    <location>
        <begin position="188"/>
        <end position="420"/>
    </location>
</feature>
<dbReference type="GO" id="GO:0005886">
    <property type="term" value="C:plasma membrane"/>
    <property type="evidence" value="ECO:0007669"/>
    <property type="project" value="UniProtKB-SubCell"/>
</dbReference>
<keyword evidence="5" id="KW-1003">Cell membrane</keyword>
<dbReference type="PANTHER" id="PTHR43867:SF5">
    <property type="entry name" value="GLUCANS BIOSYNTHESIS GLUCOSYLTRANSFERASE H"/>
    <property type="match status" value="1"/>
</dbReference>
<feature type="transmembrane region" description="Helical" evidence="12">
    <location>
        <begin position="523"/>
        <end position="545"/>
    </location>
</feature>
<feature type="transmembrane region" description="Helical" evidence="12">
    <location>
        <begin position="406"/>
        <end position="426"/>
    </location>
</feature>
<dbReference type="EMBL" id="PPCN01000012">
    <property type="protein sequence ID" value="POF28657.1"/>
    <property type="molecule type" value="Genomic_DNA"/>
</dbReference>
<dbReference type="Gene3D" id="3.90.550.10">
    <property type="entry name" value="Spore Coat Polysaccharide Biosynthesis Protein SpsA, Chain A"/>
    <property type="match status" value="1"/>
</dbReference>
<reference evidence="14 15" key="1">
    <citation type="submission" date="2018-01" db="EMBL/GenBank/DDBJ databases">
        <title>Genomic Encyclopedia of Archaeal and Bacterial Type Strains, Phase II (KMG-II): from individual species to whole genera.</title>
        <authorList>
            <person name="Goeker M."/>
        </authorList>
    </citation>
    <scope>NUCLEOTIDE SEQUENCE [LARGE SCALE GENOMIC DNA]</scope>
    <source>
        <strain evidence="14 15">DSM 17023</strain>
    </source>
</reference>
<evidence type="ECO:0000259" key="13">
    <source>
        <dbReference type="Pfam" id="PF13632"/>
    </source>
</evidence>
<proteinExistence type="inferred from homology"/>
<dbReference type="AlphaFoldDB" id="A0A2S3ULR1"/>
<evidence type="ECO:0000313" key="15">
    <source>
        <dbReference type="Proteomes" id="UP000236959"/>
    </source>
</evidence>
<feature type="transmembrane region" description="Helical" evidence="12">
    <location>
        <begin position="50"/>
        <end position="73"/>
    </location>
</feature>
<dbReference type="InterPro" id="IPR001173">
    <property type="entry name" value="Glyco_trans_2-like"/>
</dbReference>
<dbReference type="NCBIfam" id="NF003959">
    <property type="entry name" value="PRK05454.2-2"/>
    <property type="match status" value="1"/>
</dbReference>
<keyword evidence="9 12" id="KW-0812">Transmembrane</keyword>
<dbReference type="NCBIfam" id="NF003962">
    <property type="entry name" value="PRK05454.2-5"/>
    <property type="match status" value="1"/>
</dbReference>
<keyword evidence="10 12" id="KW-1133">Transmembrane helix</keyword>
<evidence type="ECO:0000256" key="1">
    <source>
        <dbReference type="ARBA" id="ARBA00004429"/>
    </source>
</evidence>
<evidence type="ECO:0000256" key="12">
    <source>
        <dbReference type="SAM" id="Phobius"/>
    </source>
</evidence>
<feature type="transmembrane region" description="Helical" evidence="12">
    <location>
        <begin position="363"/>
        <end position="386"/>
    </location>
</feature>
<evidence type="ECO:0000313" key="14">
    <source>
        <dbReference type="EMBL" id="POF28657.1"/>
    </source>
</evidence>